<dbReference type="Gene3D" id="3.90.550.10">
    <property type="entry name" value="Spore Coat Polysaccharide Biosynthesis Protein SpsA, Chain A"/>
    <property type="match status" value="1"/>
</dbReference>
<dbReference type="Pfam" id="PF00535">
    <property type="entry name" value="Glycos_transf_2"/>
    <property type="match status" value="1"/>
</dbReference>
<organism evidence="2 3">
    <name type="scientific">Flammeovirga agarivorans</name>
    <dbReference type="NCBI Taxonomy" id="2726742"/>
    <lineage>
        <taxon>Bacteria</taxon>
        <taxon>Pseudomonadati</taxon>
        <taxon>Bacteroidota</taxon>
        <taxon>Cytophagia</taxon>
        <taxon>Cytophagales</taxon>
        <taxon>Flammeovirgaceae</taxon>
        <taxon>Flammeovirga</taxon>
    </lineage>
</organism>
<dbReference type="InterPro" id="IPR029044">
    <property type="entry name" value="Nucleotide-diphossugar_trans"/>
</dbReference>
<protein>
    <submittedName>
        <fullName evidence="2">Glycosyltransferase family 2 protein</fullName>
    </submittedName>
</protein>
<dbReference type="EMBL" id="JABAIL010000002">
    <property type="protein sequence ID" value="NLR91133.1"/>
    <property type="molecule type" value="Genomic_DNA"/>
</dbReference>
<comment type="caution">
    <text evidence="2">The sequence shown here is derived from an EMBL/GenBank/DDBJ whole genome shotgun (WGS) entry which is preliminary data.</text>
</comment>
<evidence type="ECO:0000313" key="3">
    <source>
        <dbReference type="Proteomes" id="UP000585050"/>
    </source>
</evidence>
<name>A0A7X8SJ81_9BACT</name>
<dbReference type="PANTHER" id="PTHR22916">
    <property type="entry name" value="GLYCOSYLTRANSFERASE"/>
    <property type="match status" value="1"/>
</dbReference>
<evidence type="ECO:0000259" key="1">
    <source>
        <dbReference type="Pfam" id="PF00535"/>
    </source>
</evidence>
<dbReference type="SUPFAM" id="SSF53448">
    <property type="entry name" value="Nucleotide-diphospho-sugar transferases"/>
    <property type="match status" value="1"/>
</dbReference>
<dbReference type="CDD" id="cd00761">
    <property type="entry name" value="Glyco_tranf_GTA_type"/>
    <property type="match status" value="1"/>
</dbReference>
<dbReference type="PANTHER" id="PTHR22916:SF3">
    <property type="entry name" value="UDP-GLCNAC:BETAGAL BETA-1,3-N-ACETYLGLUCOSAMINYLTRANSFERASE-LIKE PROTEIN 1"/>
    <property type="match status" value="1"/>
</dbReference>
<accession>A0A7X8SJ81</accession>
<feature type="domain" description="Glycosyltransferase 2-like" evidence="1">
    <location>
        <begin position="6"/>
        <end position="125"/>
    </location>
</feature>
<dbReference type="GO" id="GO:0016758">
    <property type="term" value="F:hexosyltransferase activity"/>
    <property type="evidence" value="ECO:0007669"/>
    <property type="project" value="UniProtKB-ARBA"/>
</dbReference>
<keyword evidence="3" id="KW-1185">Reference proteome</keyword>
<evidence type="ECO:0000313" key="2">
    <source>
        <dbReference type="EMBL" id="NLR91133.1"/>
    </source>
</evidence>
<dbReference type="InterPro" id="IPR001173">
    <property type="entry name" value="Glyco_trans_2-like"/>
</dbReference>
<sequence length="320" mass="37176">MQPMLSVITAVYNSERFLHQYFYSLLNQTYKDFELIIVDDASSDNSWNIIKEFAQKDERIRAYQKEHSGNIATKSYAQSKVNTSYFTSIDSDDFISEDALALGMNDILTKNLDCSLYQLTYHYPTGDIDLVTNTSTPIFGNLEALSLSLDNWKLSSFGIYKTELLKRIKNQIVGIHADEFEARLLLYYSNRIGINKGTYFYRQHPSSITSIINGNITDLLTLQIELDRFIKEVELPERIKSINDKSSLMIAYGTQHKLEKNRKKFSIEEYQTICQMSEVCLSSINFKKLIQYITLTQKEKVFLTFRLVPKMILKLLFRII</sequence>
<gene>
    <name evidence="2" type="ORF">HGP29_07940</name>
</gene>
<dbReference type="Proteomes" id="UP000585050">
    <property type="component" value="Unassembled WGS sequence"/>
</dbReference>
<proteinExistence type="predicted"/>
<dbReference type="RefSeq" id="WP_168881833.1">
    <property type="nucleotide sequence ID" value="NZ_JABAIL010000002.1"/>
</dbReference>
<keyword evidence="2" id="KW-0808">Transferase</keyword>
<reference evidence="2 3" key="1">
    <citation type="submission" date="2020-04" db="EMBL/GenBank/DDBJ databases">
        <title>Flammeovirga sp. SR4, a novel species isolated from seawater.</title>
        <authorList>
            <person name="Wang X."/>
        </authorList>
    </citation>
    <scope>NUCLEOTIDE SEQUENCE [LARGE SCALE GENOMIC DNA]</scope>
    <source>
        <strain evidence="2 3">SR4</strain>
    </source>
</reference>
<dbReference type="AlphaFoldDB" id="A0A7X8SJ81"/>